<dbReference type="EMBL" id="JAVRJZ010000005">
    <property type="protein sequence ID" value="KAK2722766.1"/>
    <property type="molecule type" value="Genomic_DNA"/>
</dbReference>
<dbReference type="InterPro" id="IPR000626">
    <property type="entry name" value="Ubiquitin-like_dom"/>
</dbReference>
<dbReference type="FunFam" id="3.10.20.90:FF:000131">
    <property type="entry name" value="trans-2,3-enoyl-CoA reductase-like"/>
    <property type="match status" value="1"/>
</dbReference>
<proteinExistence type="inferred from homology"/>
<dbReference type="InterPro" id="IPR029071">
    <property type="entry name" value="Ubiquitin-like_domsf"/>
</dbReference>
<dbReference type="SUPFAM" id="SSF56219">
    <property type="entry name" value="DNase I-like"/>
    <property type="match status" value="1"/>
</dbReference>
<evidence type="ECO:0000256" key="6">
    <source>
        <dbReference type="ARBA" id="ARBA00022989"/>
    </source>
</evidence>
<sequence length="182" mass="21061">MPINSAKTLVYTKGKDTHVICLQETHLCQESTPWVEEYELYRTERSSDWKGEGMAILVRKDVKHSLIIPKDYPNEADVADPAMTIGELKNEIRQKKGHLQPERQELRLEPRSKGLDDMVTLEQIDIKNGSQLFLKDLGPQVAWKTVFLAEYAGPLFVYLWVYTRPWLLYGDTKETEKPLVVE</sequence>
<keyword evidence="8" id="KW-0472">Membrane</keyword>
<dbReference type="GO" id="GO:0016020">
    <property type="term" value="C:membrane"/>
    <property type="evidence" value="ECO:0007669"/>
    <property type="project" value="UniProtKB-SubCell"/>
</dbReference>
<keyword evidence="6" id="KW-1133">Transmembrane helix</keyword>
<dbReference type="AlphaFoldDB" id="A0AA88IA33"/>
<keyword evidence="5" id="KW-0256">Endoplasmic reticulum</keyword>
<comment type="caution">
    <text evidence="10">The sequence shown here is derived from an EMBL/GenBank/DDBJ whole genome shotgun (WGS) entry which is preliminary data.</text>
</comment>
<dbReference type="Pfam" id="PF21696">
    <property type="entry name" value="TECR_N"/>
    <property type="match status" value="1"/>
</dbReference>
<reference evidence="10" key="1">
    <citation type="submission" date="2023-07" db="EMBL/GenBank/DDBJ databases">
        <title>Chromosome-level genome assembly of Artemia franciscana.</title>
        <authorList>
            <person name="Jo E."/>
        </authorList>
    </citation>
    <scope>NUCLEOTIDE SEQUENCE</scope>
    <source>
        <tissue evidence="10">Whole body</tissue>
    </source>
</reference>
<feature type="domain" description="Ubiquitin-like" evidence="9">
    <location>
        <begin position="80"/>
        <end position="134"/>
    </location>
</feature>
<accession>A0AA88IA33</accession>
<gene>
    <name evidence="10" type="ORF">QYM36_003083</name>
</gene>
<evidence type="ECO:0000256" key="2">
    <source>
        <dbReference type="ARBA" id="ARBA00004240"/>
    </source>
</evidence>
<dbReference type="PROSITE" id="PS50053">
    <property type="entry name" value="UBIQUITIN_2"/>
    <property type="match status" value="1"/>
</dbReference>
<dbReference type="InterPro" id="IPR049127">
    <property type="entry name" value="TECR-like_N"/>
</dbReference>
<evidence type="ECO:0000256" key="8">
    <source>
        <dbReference type="ARBA" id="ARBA00023136"/>
    </source>
</evidence>
<evidence type="ECO:0000313" key="11">
    <source>
        <dbReference type="Proteomes" id="UP001187531"/>
    </source>
</evidence>
<name>A0AA88IA33_ARTSF</name>
<evidence type="ECO:0000256" key="3">
    <source>
        <dbReference type="ARBA" id="ARBA00007742"/>
    </source>
</evidence>
<evidence type="ECO:0000313" key="10">
    <source>
        <dbReference type="EMBL" id="KAK2722766.1"/>
    </source>
</evidence>
<organism evidence="10 11">
    <name type="scientific">Artemia franciscana</name>
    <name type="common">Brine shrimp</name>
    <name type="synonym">Artemia sanfranciscana</name>
    <dbReference type="NCBI Taxonomy" id="6661"/>
    <lineage>
        <taxon>Eukaryota</taxon>
        <taxon>Metazoa</taxon>
        <taxon>Ecdysozoa</taxon>
        <taxon>Arthropoda</taxon>
        <taxon>Crustacea</taxon>
        <taxon>Branchiopoda</taxon>
        <taxon>Anostraca</taxon>
        <taxon>Artemiidae</taxon>
        <taxon>Artemia</taxon>
    </lineage>
</organism>
<keyword evidence="11" id="KW-1185">Reference proteome</keyword>
<evidence type="ECO:0000256" key="1">
    <source>
        <dbReference type="ARBA" id="ARBA00004141"/>
    </source>
</evidence>
<protein>
    <recommendedName>
        <fullName evidence="9">Ubiquitin-like domain-containing protein</fullName>
    </recommendedName>
</protein>
<comment type="similarity">
    <text evidence="3">Belongs to the steroid 5-alpha reductase family.</text>
</comment>
<evidence type="ECO:0000256" key="4">
    <source>
        <dbReference type="ARBA" id="ARBA00022692"/>
    </source>
</evidence>
<keyword evidence="7" id="KW-0560">Oxidoreductase</keyword>
<evidence type="ECO:0000259" key="9">
    <source>
        <dbReference type="PROSITE" id="PS50053"/>
    </source>
</evidence>
<evidence type="ECO:0000256" key="5">
    <source>
        <dbReference type="ARBA" id="ARBA00022824"/>
    </source>
</evidence>
<dbReference type="InterPro" id="IPR036691">
    <property type="entry name" value="Endo/exonu/phosph_ase_sf"/>
</dbReference>
<dbReference type="GO" id="GO:0005783">
    <property type="term" value="C:endoplasmic reticulum"/>
    <property type="evidence" value="ECO:0007669"/>
    <property type="project" value="UniProtKB-SubCell"/>
</dbReference>
<dbReference type="Gene3D" id="3.10.20.90">
    <property type="entry name" value="Phosphatidylinositol 3-kinase Catalytic Subunit, Chain A, domain 1"/>
    <property type="match status" value="1"/>
</dbReference>
<dbReference type="GO" id="GO:0016491">
    <property type="term" value="F:oxidoreductase activity"/>
    <property type="evidence" value="ECO:0007669"/>
    <property type="project" value="UniProtKB-KW"/>
</dbReference>
<keyword evidence="4" id="KW-0812">Transmembrane</keyword>
<evidence type="ECO:0000256" key="7">
    <source>
        <dbReference type="ARBA" id="ARBA00023002"/>
    </source>
</evidence>
<comment type="subcellular location">
    <subcellularLocation>
        <location evidence="2">Endoplasmic reticulum</location>
    </subcellularLocation>
    <subcellularLocation>
        <location evidence="1">Membrane</location>
        <topology evidence="1">Multi-pass membrane protein</topology>
    </subcellularLocation>
</comment>
<dbReference type="Proteomes" id="UP001187531">
    <property type="component" value="Unassembled WGS sequence"/>
</dbReference>
<dbReference type="SUPFAM" id="SSF54236">
    <property type="entry name" value="Ubiquitin-like"/>
    <property type="match status" value="1"/>
</dbReference>